<accession>A0A0D2N666</accession>
<keyword evidence="2" id="KW-1185">Reference proteome</keyword>
<dbReference type="InterPro" id="IPR003774">
    <property type="entry name" value="AlgH-like"/>
</dbReference>
<dbReference type="SUPFAM" id="SSF143456">
    <property type="entry name" value="VC0467-like"/>
    <property type="match status" value="1"/>
</dbReference>
<dbReference type="Gene3D" id="3.40.1740.10">
    <property type="entry name" value="VC0467-like"/>
    <property type="match status" value="1"/>
</dbReference>
<dbReference type="Pfam" id="PF02622">
    <property type="entry name" value="DUF179"/>
    <property type="match status" value="1"/>
</dbReference>
<gene>
    <name evidence="1" type="ORF">MNEG_0191</name>
</gene>
<name>A0A0D2N666_9CHLO</name>
<sequence>MEAASGSSGPPPAFKDSKWAHAVPVPEAGCVLLAHPSMFGVNQQYFRLAAILILECTEQGSLGIILNRPTEHSLQDVRFTVGEAMDAFASNKLYMGGDVGESNVIVVTTSDAVEGATQIAAGIRVATVTAAAAAVKAGRAQPDDFRFYAQYSGWGPGQLQRECKAGVWFVAAVSSPLALDEQLAKGPELWHEILKTMGGPYSELSELVRESEAAARSQEQLPGEGA</sequence>
<organism evidence="1 2">
    <name type="scientific">Monoraphidium neglectum</name>
    <dbReference type="NCBI Taxonomy" id="145388"/>
    <lineage>
        <taxon>Eukaryota</taxon>
        <taxon>Viridiplantae</taxon>
        <taxon>Chlorophyta</taxon>
        <taxon>core chlorophytes</taxon>
        <taxon>Chlorophyceae</taxon>
        <taxon>CS clade</taxon>
        <taxon>Sphaeropleales</taxon>
        <taxon>Selenastraceae</taxon>
        <taxon>Monoraphidium</taxon>
    </lineage>
</organism>
<dbReference type="PANTHER" id="PTHR31984">
    <property type="entry name" value="TRANSPORTER, PUTATIVE (DUF179)-RELATED"/>
    <property type="match status" value="1"/>
</dbReference>
<protein>
    <submittedName>
        <fullName evidence="1">Uncharacterized protein</fullName>
    </submittedName>
</protein>
<dbReference type="GeneID" id="25726309"/>
<dbReference type="PANTHER" id="PTHR31984:SF17">
    <property type="entry name" value="TRANSCRIPTIONAL REGULATOR"/>
    <property type="match status" value="1"/>
</dbReference>
<dbReference type="KEGG" id="mng:MNEG_0191"/>
<dbReference type="AlphaFoldDB" id="A0A0D2N666"/>
<dbReference type="RefSeq" id="XP_013906791.1">
    <property type="nucleotide sequence ID" value="XM_014051337.1"/>
</dbReference>
<dbReference type="OrthoDB" id="272750at2759"/>
<evidence type="ECO:0000313" key="1">
    <source>
        <dbReference type="EMBL" id="KIZ07772.1"/>
    </source>
</evidence>
<dbReference type="STRING" id="145388.A0A0D2N666"/>
<evidence type="ECO:0000313" key="2">
    <source>
        <dbReference type="Proteomes" id="UP000054498"/>
    </source>
</evidence>
<reference evidence="1 2" key="1">
    <citation type="journal article" date="2013" name="BMC Genomics">
        <title>Reconstruction of the lipid metabolism for the microalga Monoraphidium neglectum from its genome sequence reveals characteristics suitable for biofuel production.</title>
        <authorList>
            <person name="Bogen C."/>
            <person name="Al-Dilaimi A."/>
            <person name="Albersmeier A."/>
            <person name="Wichmann J."/>
            <person name="Grundmann M."/>
            <person name="Rupp O."/>
            <person name="Lauersen K.J."/>
            <person name="Blifernez-Klassen O."/>
            <person name="Kalinowski J."/>
            <person name="Goesmann A."/>
            <person name="Mussgnug J.H."/>
            <person name="Kruse O."/>
        </authorList>
    </citation>
    <scope>NUCLEOTIDE SEQUENCE [LARGE SCALE GENOMIC DNA]</scope>
    <source>
        <strain evidence="1 2">SAG 48.87</strain>
    </source>
</reference>
<dbReference type="Proteomes" id="UP000054498">
    <property type="component" value="Unassembled WGS sequence"/>
</dbReference>
<dbReference type="EMBL" id="KK100233">
    <property type="protein sequence ID" value="KIZ07772.1"/>
    <property type="molecule type" value="Genomic_DNA"/>
</dbReference>
<proteinExistence type="predicted"/>